<protein>
    <submittedName>
        <fullName evidence="1">Carboxymuconolactone decarboxylase family protein</fullName>
    </submittedName>
</protein>
<organism evidence="1 2">
    <name type="scientific">Antarcticirhabdus aurantiaca</name>
    <dbReference type="NCBI Taxonomy" id="2606717"/>
    <lineage>
        <taxon>Bacteria</taxon>
        <taxon>Pseudomonadati</taxon>
        <taxon>Pseudomonadota</taxon>
        <taxon>Alphaproteobacteria</taxon>
        <taxon>Hyphomicrobiales</taxon>
        <taxon>Aurantimonadaceae</taxon>
        <taxon>Antarcticirhabdus</taxon>
    </lineage>
</organism>
<reference evidence="1" key="1">
    <citation type="submission" date="2022-11" db="EMBL/GenBank/DDBJ databases">
        <title>beta-Carotene-producing bacterium, Jeongeuplla avenae sp. nov., alleviates the salt stress of Arabidopsis seedlings.</title>
        <authorList>
            <person name="Jiang L."/>
            <person name="Lee J."/>
        </authorList>
    </citation>
    <scope>NUCLEOTIDE SEQUENCE</scope>
    <source>
        <strain evidence="1">DY_R2A_6</strain>
    </source>
</reference>
<dbReference type="EMBL" id="CP113520">
    <property type="protein sequence ID" value="WAJ29693.1"/>
    <property type="molecule type" value="Genomic_DNA"/>
</dbReference>
<evidence type="ECO:0000313" key="1">
    <source>
        <dbReference type="EMBL" id="WAJ29693.1"/>
    </source>
</evidence>
<evidence type="ECO:0000313" key="2">
    <source>
        <dbReference type="Proteomes" id="UP001163223"/>
    </source>
</evidence>
<gene>
    <name evidence="1" type="ORF">OXU80_05565</name>
</gene>
<proteinExistence type="predicted"/>
<sequence>MSEIRDINARLGALAKALPEVAGGFRQLAKGVHAGSRFTGAQKELLAAAFGVVRGCEDCIVYHLDAAKKQGAEREDLLELLGIAVEMGGGPAMVYAAKALSAFDAGN</sequence>
<dbReference type="Proteomes" id="UP001163223">
    <property type="component" value="Chromosome"/>
</dbReference>
<name>A0ACD4NS31_9HYPH</name>
<keyword evidence="2" id="KW-1185">Reference proteome</keyword>
<accession>A0ACD4NS31</accession>